<feature type="domain" description="Zinc finger CHCC-type" evidence="1">
    <location>
        <begin position="14"/>
        <end position="52"/>
    </location>
</feature>
<evidence type="ECO:0000259" key="1">
    <source>
        <dbReference type="Pfam" id="PF10276"/>
    </source>
</evidence>
<evidence type="ECO:0000313" key="3">
    <source>
        <dbReference type="Proteomes" id="UP000422822"/>
    </source>
</evidence>
<gene>
    <name evidence="2" type="ORF">EDL80_04755</name>
</gene>
<dbReference type="RefSeq" id="WP_158407028.1">
    <property type="nucleotide sequence ID" value="NZ_CP033454.1"/>
</dbReference>
<keyword evidence="3" id="KW-1185">Reference proteome</keyword>
<dbReference type="AlphaFoldDB" id="A0AAE6UIV2"/>
<accession>A0AAE6UIV2</accession>
<sequence length="57" mass="6598">MSNRNETINACEEQIVFCNGEGTNVEYTEHPKIYLTVKNGQKVVCPYCSKTFVYKFK</sequence>
<dbReference type="GO" id="GO:0008270">
    <property type="term" value="F:zinc ion binding"/>
    <property type="evidence" value="ECO:0007669"/>
    <property type="project" value="UniProtKB-KW"/>
</dbReference>
<organism evidence="2 3">
    <name type="scientific">Ehrlichia ruminantium</name>
    <name type="common">heartwater rickettsia</name>
    <name type="synonym">Cowdria ruminantium</name>
    <dbReference type="NCBI Taxonomy" id="779"/>
    <lineage>
        <taxon>Bacteria</taxon>
        <taxon>Pseudomonadati</taxon>
        <taxon>Pseudomonadota</taxon>
        <taxon>Alphaproteobacteria</taxon>
        <taxon>Rickettsiales</taxon>
        <taxon>Anaplasmataceae</taxon>
        <taxon>Ehrlichia</taxon>
    </lineage>
</organism>
<reference evidence="2 3" key="1">
    <citation type="submission" date="2018-10" db="EMBL/GenBank/DDBJ databases">
        <title>Propagation and draft genome sequences of three atypical Erhlichia ruminantium isolates.</title>
        <authorList>
            <person name="Liebenberg J."/>
            <person name="Steyn H."/>
            <person name="Josemans A."/>
            <person name="Zweygarth E."/>
        </authorList>
    </citation>
    <scope>NUCLEOTIDE SEQUENCE [LARGE SCALE GENOMIC DNA]</scope>
    <source>
        <strain evidence="2 3">Omatjenne</strain>
    </source>
</reference>
<keyword evidence="2" id="KW-0479">Metal-binding</keyword>
<name>A0AAE6UIV2_EHRRU</name>
<dbReference type="Pfam" id="PF10276">
    <property type="entry name" value="zf-CHCC"/>
    <property type="match status" value="1"/>
</dbReference>
<keyword evidence="2" id="KW-0862">Zinc</keyword>
<dbReference type="Proteomes" id="UP000422822">
    <property type="component" value="Chromosome"/>
</dbReference>
<dbReference type="EMBL" id="CP033455">
    <property type="protein sequence ID" value="QGR03835.1"/>
    <property type="molecule type" value="Genomic_DNA"/>
</dbReference>
<keyword evidence="2" id="KW-0863">Zinc-finger</keyword>
<evidence type="ECO:0000313" key="2">
    <source>
        <dbReference type="EMBL" id="QGR03835.1"/>
    </source>
</evidence>
<protein>
    <submittedName>
        <fullName evidence="2">Zinc-finger domain-containing protein</fullName>
    </submittedName>
</protein>
<dbReference type="InterPro" id="IPR019401">
    <property type="entry name" value="Znf_CHCC"/>
</dbReference>
<dbReference type="Gene3D" id="2.60.260.40">
    <property type="entry name" value="q5lls5 like domains"/>
    <property type="match status" value="1"/>
</dbReference>
<proteinExistence type="predicted"/>